<dbReference type="InterPro" id="IPR050491">
    <property type="entry name" value="AmpC-like"/>
</dbReference>
<keyword evidence="4" id="KW-0732">Signal</keyword>
<evidence type="ECO:0000256" key="3">
    <source>
        <dbReference type="SAM" id="MobiDB-lite"/>
    </source>
</evidence>
<evidence type="ECO:0000313" key="6">
    <source>
        <dbReference type="EMBL" id="MBH1789451.1"/>
    </source>
</evidence>
<comment type="caution">
    <text evidence="6">The sequence shown here is derived from an EMBL/GenBank/DDBJ whole genome shotgun (WGS) entry which is preliminary data.</text>
</comment>
<feature type="signal peptide" evidence="4">
    <location>
        <begin position="1"/>
        <end position="28"/>
    </location>
</feature>
<name>A0AA40Y5H8_STEMA</name>
<organism evidence="6 7">
    <name type="scientific">Stenotrophomonas maltophilia</name>
    <name type="common">Pseudomonas maltophilia</name>
    <name type="synonym">Xanthomonas maltophilia</name>
    <dbReference type="NCBI Taxonomy" id="40324"/>
    <lineage>
        <taxon>Bacteria</taxon>
        <taxon>Pseudomonadati</taxon>
        <taxon>Pseudomonadota</taxon>
        <taxon>Gammaproteobacteria</taxon>
        <taxon>Lysobacterales</taxon>
        <taxon>Lysobacteraceae</taxon>
        <taxon>Stenotrophomonas</taxon>
        <taxon>Stenotrophomonas maltophilia group</taxon>
    </lineage>
</organism>
<dbReference type="SUPFAM" id="SSF56601">
    <property type="entry name" value="beta-lactamase/transpeptidase-like"/>
    <property type="match status" value="1"/>
</dbReference>
<protein>
    <submittedName>
        <fullName evidence="6">Beta-lactamase family protein</fullName>
    </submittedName>
</protein>
<dbReference type="InterPro" id="IPR012338">
    <property type="entry name" value="Beta-lactam/transpept-like"/>
</dbReference>
<dbReference type="Proteomes" id="UP000634179">
    <property type="component" value="Unassembled WGS sequence"/>
</dbReference>
<proteinExistence type="predicted"/>
<comment type="subcellular location">
    <subcellularLocation>
        <location evidence="1">Membrane</location>
    </subcellularLocation>
</comment>
<evidence type="ECO:0000313" key="7">
    <source>
        <dbReference type="Proteomes" id="UP000634179"/>
    </source>
</evidence>
<evidence type="ECO:0000256" key="1">
    <source>
        <dbReference type="ARBA" id="ARBA00004370"/>
    </source>
</evidence>
<feature type="chain" id="PRO_5041404962" evidence="4">
    <location>
        <begin position="29"/>
        <end position="384"/>
    </location>
</feature>
<sequence length="384" mass="41405">MYHDPVRRRLCAALLATGCGLSAPSALASRATLAGCGSLTALLQAERQPGMAAVLVDHGRIAALSTTGRLNDTRPAPIDRHTVFELGSITKLFTALLIFRLQQRHLLDVTAPIGEYVEGLPSVWASTSLLQLLSHTSGIPNYLNEDNFLRLMPTNPAPRELLAEVAERPLAFAPGARHAYSNTNYILLGLAIEHATGMDYWRVLQEEILSPLGMRDAGPRRADDRRRVAQGHLFQDGHWRAPPPTAPGSAWAAGGLLASIDDMARFAVALDQHRLLPESALKRMWCDTLLANGSKAGWGAGWEVSDGGKVVGHGGGTAGFTGYLRHRPTDRRTLVVLINRAGDINPQGIAERLDLGMRGCNGRLSTRPAPSLDQPGTRTTRSVP</sequence>
<feature type="domain" description="Beta-lactamase-related" evidence="5">
    <location>
        <begin position="42"/>
        <end position="346"/>
    </location>
</feature>
<dbReference type="PANTHER" id="PTHR46825:SF11">
    <property type="entry name" value="PENICILLIN-BINDING PROTEIN 4"/>
    <property type="match status" value="1"/>
</dbReference>
<evidence type="ECO:0000256" key="4">
    <source>
        <dbReference type="SAM" id="SignalP"/>
    </source>
</evidence>
<keyword evidence="2" id="KW-0472">Membrane</keyword>
<dbReference type="InterPro" id="IPR001466">
    <property type="entry name" value="Beta-lactam-related"/>
</dbReference>
<dbReference type="PANTHER" id="PTHR46825">
    <property type="entry name" value="D-ALANYL-D-ALANINE-CARBOXYPEPTIDASE/ENDOPEPTIDASE AMPH"/>
    <property type="match status" value="1"/>
</dbReference>
<dbReference type="AlphaFoldDB" id="A0AA40Y5H8"/>
<dbReference type="EMBL" id="JADUOV010000003">
    <property type="protein sequence ID" value="MBH1789451.1"/>
    <property type="molecule type" value="Genomic_DNA"/>
</dbReference>
<dbReference type="GO" id="GO:0016020">
    <property type="term" value="C:membrane"/>
    <property type="evidence" value="ECO:0007669"/>
    <property type="project" value="UniProtKB-SubCell"/>
</dbReference>
<gene>
    <name evidence="6" type="ORF">I5V89_06125</name>
</gene>
<evidence type="ECO:0000259" key="5">
    <source>
        <dbReference type="Pfam" id="PF00144"/>
    </source>
</evidence>
<evidence type="ECO:0000256" key="2">
    <source>
        <dbReference type="ARBA" id="ARBA00023136"/>
    </source>
</evidence>
<accession>A0AA40Y5H8</accession>
<reference evidence="6" key="1">
    <citation type="submission" date="2020-11" db="EMBL/GenBank/DDBJ databases">
        <title>Enhanced detection system for hospital associated transmission using whole genome sequencing surveillance.</title>
        <authorList>
            <person name="Harrison L.H."/>
            <person name="Van Tyne D."/>
            <person name="Marsh J.W."/>
            <person name="Griffith M.P."/>
            <person name="Snyder D.J."/>
            <person name="Cooper V.S."/>
            <person name="Mustapha M."/>
        </authorList>
    </citation>
    <scope>NUCLEOTIDE SEQUENCE</scope>
    <source>
        <strain evidence="6">STEN00053</strain>
    </source>
</reference>
<dbReference type="Gene3D" id="3.40.710.10">
    <property type="entry name" value="DD-peptidase/beta-lactamase superfamily"/>
    <property type="match status" value="1"/>
</dbReference>
<dbReference type="Pfam" id="PF00144">
    <property type="entry name" value="Beta-lactamase"/>
    <property type="match status" value="1"/>
</dbReference>
<feature type="region of interest" description="Disordered" evidence="3">
    <location>
        <begin position="361"/>
        <end position="384"/>
    </location>
</feature>
<feature type="compositionally biased region" description="Polar residues" evidence="3">
    <location>
        <begin position="374"/>
        <end position="384"/>
    </location>
</feature>